<dbReference type="PROSITE" id="PS50943">
    <property type="entry name" value="HTH_CROC1"/>
    <property type="match status" value="1"/>
</dbReference>
<evidence type="ECO:0000313" key="3">
    <source>
        <dbReference type="Proteomes" id="UP001601444"/>
    </source>
</evidence>
<feature type="domain" description="HTH cro/C1-type" evidence="1">
    <location>
        <begin position="19"/>
        <end position="73"/>
    </location>
</feature>
<dbReference type="SMART" id="SM00530">
    <property type="entry name" value="HTH_XRE"/>
    <property type="match status" value="1"/>
</dbReference>
<dbReference type="InterPro" id="IPR010982">
    <property type="entry name" value="Lambda_DNA-bd_dom_sf"/>
</dbReference>
<sequence>MSDFGELRRQLRIAYGKVIEALREGREWNMKEAAKAVGLSMNTYRRTEMGEREVTAPELDIIAGVYGVETEVLASQARAMVANGEIPSHAERAAESWRSFLGW</sequence>
<gene>
    <name evidence="2" type="ORF">ACFYTF_29095</name>
</gene>
<evidence type="ECO:0000259" key="1">
    <source>
        <dbReference type="PROSITE" id="PS50943"/>
    </source>
</evidence>
<dbReference type="Gene3D" id="1.10.260.40">
    <property type="entry name" value="lambda repressor-like DNA-binding domains"/>
    <property type="match status" value="1"/>
</dbReference>
<proteinExistence type="predicted"/>
<dbReference type="RefSeq" id="WP_387703085.1">
    <property type="nucleotide sequence ID" value="NZ_JBIAMX010000029.1"/>
</dbReference>
<dbReference type="Proteomes" id="UP001601444">
    <property type="component" value="Unassembled WGS sequence"/>
</dbReference>
<dbReference type="SUPFAM" id="SSF47413">
    <property type="entry name" value="lambda repressor-like DNA-binding domains"/>
    <property type="match status" value="1"/>
</dbReference>
<name>A0ABW6PXM4_9NOCA</name>
<organism evidence="2 3">
    <name type="scientific">Nocardia thailandica</name>
    <dbReference type="NCBI Taxonomy" id="257275"/>
    <lineage>
        <taxon>Bacteria</taxon>
        <taxon>Bacillati</taxon>
        <taxon>Actinomycetota</taxon>
        <taxon>Actinomycetes</taxon>
        <taxon>Mycobacteriales</taxon>
        <taxon>Nocardiaceae</taxon>
        <taxon>Nocardia</taxon>
    </lineage>
</organism>
<protein>
    <submittedName>
        <fullName evidence="2">Helix-turn-helix domain-containing protein</fullName>
    </submittedName>
</protein>
<dbReference type="Pfam" id="PF01381">
    <property type="entry name" value="HTH_3"/>
    <property type="match status" value="1"/>
</dbReference>
<evidence type="ECO:0000313" key="2">
    <source>
        <dbReference type="EMBL" id="MFF0546900.1"/>
    </source>
</evidence>
<comment type="caution">
    <text evidence="2">The sequence shown here is derived from an EMBL/GenBank/DDBJ whole genome shotgun (WGS) entry which is preliminary data.</text>
</comment>
<dbReference type="InterPro" id="IPR001387">
    <property type="entry name" value="Cro/C1-type_HTH"/>
</dbReference>
<keyword evidence="3" id="KW-1185">Reference proteome</keyword>
<dbReference type="CDD" id="cd00093">
    <property type="entry name" value="HTH_XRE"/>
    <property type="match status" value="1"/>
</dbReference>
<reference evidence="2 3" key="1">
    <citation type="submission" date="2024-10" db="EMBL/GenBank/DDBJ databases">
        <title>The Natural Products Discovery Center: Release of the First 8490 Sequenced Strains for Exploring Actinobacteria Biosynthetic Diversity.</title>
        <authorList>
            <person name="Kalkreuter E."/>
            <person name="Kautsar S.A."/>
            <person name="Yang D."/>
            <person name="Bader C.D."/>
            <person name="Teijaro C.N."/>
            <person name="Fluegel L."/>
            <person name="Davis C.M."/>
            <person name="Simpson J.R."/>
            <person name="Lauterbach L."/>
            <person name="Steele A.D."/>
            <person name="Gui C."/>
            <person name="Meng S."/>
            <person name="Li G."/>
            <person name="Viehrig K."/>
            <person name="Ye F."/>
            <person name="Su P."/>
            <person name="Kiefer A.F."/>
            <person name="Nichols A."/>
            <person name="Cepeda A.J."/>
            <person name="Yan W."/>
            <person name="Fan B."/>
            <person name="Jiang Y."/>
            <person name="Adhikari A."/>
            <person name="Zheng C.-J."/>
            <person name="Schuster L."/>
            <person name="Cowan T.M."/>
            <person name="Smanski M.J."/>
            <person name="Chevrette M.G."/>
            <person name="De Carvalho L.P.S."/>
            <person name="Shen B."/>
        </authorList>
    </citation>
    <scope>NUCLEOTIDE SEQUENCE [LARGE SCALE GENOMIC DNA]</scope>
    <source>
        <strain evidence="2 3">NPDC004045</strain>
    </source>
</reference>
<dbReference type="EMBL" id="JBIAMX010000029">
    <property type="protein sequence ID" value="MFF0546900.1"/>
    <property type="molecule type" value="Genomic_DNA"/>
</dbReference>
<accession>A0ABW6PXM4</accession>